<dbReference type="InterPro" id="IPR052874">
    <property type="entry name" value="Sperm-ZP_regulatory"/>
</dbReference>
<dbReference type="PANTHER" id="PTHR15049">
    <property type="entry name" value="GLYCOSYL-PHOSPHATIDYLINOSITOL-ANCHORED MOLECULE-LIKE PROTEIN-RELATED"/>
    <property type="match status" value="1"/>
</dbReference>
<name>A0A8C8Z6Q6_PROSS</name>
<organism evidence="1 2">
    <name type="scientific">Prolemur simus</name>
    <name type="common">Greater bamboo lemur</name>
    <name type="synonym">Hapalemur simus</name>
    <dbReference type="NCBI Taxonomy" id="1328070"/>
    <lineage>
        <taxon>Eukaryota</taxon>
        <taxon>Metazoa</taxon>
        <taxon>Chordata</taxon>
        <taxon>Craniata</taxon>
        <taxon>Vertebrata</taxon>
        <taxon>Euteleostomi</taxon>
        <taxon>Mammalia</taxon>
        <taxon>Eutheria</taxon>
        <taxon>Euarchontoglires</taxon>
        <taxon>Primates</taxon>
        <taxon>Strepsirrhini</taxon>
        <taxon>Lemuriformes</taxon>
        <taxon>Lemuridae</taxon>
        <taxon>Prolemur</taxon>
    </lineage>
</organism>
<evidence type="ECO:0000313" key="1">
    <source>
        <dbReference type="Ensembl" id="ENSPSMP00000014307.1"/>
    </source>
</evidence>
<protein>
    <recommendedName>
        <fullName evidence="3">UPAR/Ly6 domain-containing protein</fullName>
    </recommendedName>
</protein>
<accession>A0A8C8Z6Q6</accession>
<evidence type="ECO:0000313" key="2">
    <source>
        <dbReference type="Proteomes" id="UP000694414"/>
    </source>
</evidence>
<reference evidence="1" key="2">
    <citation type="submission" date="2025-09" db="UniProtKB">
        <authorList>
            <consortium name="Ensembl"/>
        </authorList>
    </citation>
    <scope>IDENTIFICATION</scope>
</reference>
<reference evidence="1" key="1">
    <citation type="submission" date="2025-08" db="UniProtKB">
        <authorList>
            <consortium name="Ensembl"/>
        </authorList>
    </citation>
    <scope>IDENTIFICATION</scope>
</reference>
<evidence type="ECO:0008006" key="3">
    <source>
        <dbReference type="Google" id="ProtNLM"/>
    </source>
</evidence>
<dbReference type="GeneTree" id="ENSGT00940000159966"/>
<sequence length="147" mass="16668">FTRKFFKIFMGEITLILHMLFQVVNKEELLPNTFMMAVKSMIFITTSFLGVNSRELLVYKNCTKDCKFLYEVEVPPEAPRSGVKPNHFYFVRCCNGMVCNEGGPTNIERDIPIDETVEEELPGGTVRFGESKCVLILASVIVSNTLT</sequence>
<proteinExistence type="predicted"/>
<dbReference type="Proteomes" id="UP000694414">
    <property type="component" value="Unplaced"/>
</dbReference>
<keyword evidence="2" id="KW-1185">Reference proteome</keyword>
<dbReference type="PANTHER" id="PTHR15049:SF2">
    <property type="entry name" value="GLYCOSYL-PHOSPHATIDYLINOSITOL-ANCHORED MOLECULE-LIKE PROTEIN"/>
    <property type="match status" value="1"/>
</dbReference>
<dbReference type="Ensembl" id="ENSPSMT00000016624.1">
    <property type="protein sequence ID" value="ENSPSMP00000014307.1"/>
    <property type="gene ID" value="ENSPSMG00000010260.1"/>
</dbReference>
<dbReference type="AlphaFoldDB" id="A0A8C8Z6Q6"/>